<reference evidence="3 4" key="1">
    <citation type="journal article" date="2020" name="G3 (Bethesda)">
        <title>Draft Genome of the Common Snapping Turtle, Chelydra serpentina, a Model for Phenotypic Plasticity in Reptiles.</title>
        <authorList>
            <person name="Das D."/>
            <person name="Singh S.K."/>
            <person name="Bierstedt J."/>
            <person name="Erickson A."/>
            <person name="Galli G.L.J."/>
            <person name="Crossley D.A. 2nd"/>
            <person name="Rhen T."/>
        </authorList>
    </citation>
    <scope>NUCLEOTIDE SEQUENCE [LARGE SCALE GENOMIC DNA]</scope>
    <source>
        <strain evidence="3">KW</strain>
    </source>
</reference>
<dbReference type="Gene3D" id="1.20.1280.50">
    <property type="match status" value="1"/>
</dbReference>
<proteinExistence type="predicted"/>
<evidence type="ECO:0000256" key="1">
    <source>
        <dbReference type="SAM" id="MobiDB-lite"/>
    </source>
</evidence>
<dbReference type="CDD" id="cd22093">
    <property type="entry name" value="F-box_FBXO15"/>
    <property type="match status" value="1"/>
</dbReference>
<organism evidence="3 4">
    <name type="scientific">Chelydra serpentina</name>
    <name type="common">Snapping turtle</name>
    <name type="synonym">Testudo serpentina</name>
    <dbReference type="NCBI Taxonomy" id="8475"/>
    <lineage>
        <taxon>Eukaryota</taxon>
        <taxon>Metazoa</taxon>
        <taxon>Chordata</taxon>
        <taxon>Craniata</taxon>
        <taxon>Vertebrata</taxon>
        <taxon>Euteleostomi</taxon>
        <taxon>Archelosauria</taxon>
        <taxon>Testudinata</taxon>
        <taxon>Testudines</taxon>
        <taxon>Cryptodira</taxon>
        <taxon>Durocryptodira</taxon>
        <taxon>Americhelydia</taxon>
        <taxon>Chelydroidea</taxon>
        <taxon>Chelydridae</taxon>
        <taxon>Chelydra</taxon>
    </lineage>
</organism>
<protein>
    <submittedName>
        <fullName evidence="3">F-box protein 15</fullName>
    </submittedName>
</protein>
<dbReference type="Proteomes" id="UP000765507">
    <property type="component" value="Unassembled WGS sequence"/>
</dbReference>
<dbReference type="GO" id="GO:0019005">
    <property type="term" value="C:SCF ubiquitin ligase complex"/>
    <property type="evidence" value="ECO:0007669"/>
    <property type="project" value="TreeGrafter"/>
</dbReference>
<evidence type="ECO:0000313" key="4">
    <source>
        <dbReference type="Proteomes" id="UP000765507"/>
    </source>
</evidence>
<dbReference type="InterPro" id="IPR001810">
    <property type="entry name" value="F-box_dom"/>
</dbReference>
<dbReference type="PROSITE" id="PS50181">
    <property type="entry name" value="FBOX"/>
    <property type="match status" value="1"/>
</dbReference>
<feature type="region of interest" description="Disordered" evidence="1">
    <location>
        <begin position="1"/>
        <end position="35"/>
    </location>
</feature>
<gene>
    <name evidence="3" type="primary">FBXO15</name>
    <name evidence="3" type="ORF">G0U57_016846</name>
</gene>
<evidence type="ECO:0000313" key="3">
    <source>
        <dbReference type="EMBL" id="KAG6934554.1"/>
    </source>
</evidence>
<feature type="domain" description="F-box" evidence="2">
    <location>
        <begin position="143"/>
        <end position="189"/>
    </location>
</feature>
<dbReference type="SUPFAM" id="SSF81383">
    <property type="entry name" value="F-box domain"/>
    <property type="match status" value="1"/>
</dbReference>
<dbReference type="InterPro" id="IPR036047">
    <property type="entry name" value="F-box-like_dom_sf"/>
</dbReference>
<comment type="caution">
    <text evidence="3">The sequence shown here is derived from an EMBL/GenBank/DDBJ whole genome shotgun (WGS) entry which is preliminary data.</text>
</comment>
<dbReference type="SMART" id="SM00256">
    <property type="entry name" value="FBOX"/>
    <property type="match status" value="1"/>
</dbReference>
<feature type="compositionally biased region" description="Low complexity" evidence="1">
    <location>
        <begin position="1"/>
        <end position="13"/>
    </location>
</feature>
<keyword evidence="4" id="KW-1185">Reference proteome</keyword>
<feature type="non-terminal residue" evidence="3">
    <location>
        <position position="1"/>
    </location>
</feature>
<evidence type="ECO:0000259" key="2">
    <source>
        <dbReference type="PROSITE" id="PS50181"/>
    </source>
</evidence>
<name>A0A8T1T1B4_CHESE</name>
<dbReference type="Pfam" id="PF12937">
    <property type="entry name" value="F-box-like"/>
    <property type="match status" value="1"/>
</dbReference>
<dbReference type="AlphaFoldDB" id="A0A8T1T1B4"/>
<dbReference type="OrthoDB" id="3219396at2759"/>
<dbReference type="EMBL" id="JAHGAV010000055">
    <property type="protein sequence ID" value="KAG6934554.1"/>
    <property type="molecule type" value="Genomic_DNA"/>
</dbReference>
<dbReference type="PANTHER" id="PTHR46731:SF1">
    <property type="entry name" value="F-BOX ONLY PROTEIN 15"/>
    <property type="match status" value="1"/>
</dbReference>
<dbReference type="PANTHER" id="PTHR46731">
    <property type="entry name" value="F-BOX ONLY PROTEIN 15"/>
    <property type="match status" value="1"/>
</dbReference>
<sequence>AATAPWAAATSCPTPTPPSRRGCTWKARPRQRRAGGLVAGRRGTLVWDVRLPVSVTMATGRGWILQQHSLGLARAAAAPQRLAPPALPSALSSAAPRPGRGSFAGRLRKRSGIFTDMSAKLSETQNICIQRHCQKTSMKSKSCPCIESMPSEILLKIFSYLDAVSLLYIGCVNKRFYHLANDNVIWFKMYSSFFPPKRTNWKTNSVERTAVLLSDATIQDRESGYWKNEYIMKQIAAGKTRIIQLLKPINPYTGLPLKTKEAIKAYRLSWVIVLKDRNGKEHIIEQVDISFNDTSITVFWYGTNWPCLDTLSTLELCGVTPLLLDQCKVPTKNRPRRRSLIAEFNLTNLTKVTTMIGSDMLVQLFRLNPGLLVGLWKKGNGIAFVMASLHHHQLIERSTLGSAAIQYILPPHKAILDDVDPEYGLHGYQLHIDMHSGGHTYLCGTFHNLFCRKDYIRNGYLRLTVISIKNNSQHLPLAGKVGFFWRTDVFEGNVQNCYVMDVTLLDETEKPFWCFSAPVYMKLSSKASCLYDYMGYNYDLNYVDSEGKVHVELVWVEETKEYYIVNLVLYLSTEKVNRWFGTKY</sequence>
<accession>A0A8T1T1B4</accession>